<evidence type="ECO:0000313" key="2">
    <source>
        <dbReference type="EMBL" id="MBN0043105.1"/>
    </source>
</evidence>
<dbReference type="EMBL" id="JAFFZS010000002">
    <property type="protein sequence ID" value="MBN0043105.1"/>
    <property type="molecule type" value="Genomic_DNA"/>
</dbReference>
<name>A0ABS2VJ26_STRAS</name>
<proteinExistence type="predicted"/>
<feature type="region of interest" description="Disordered" evidence="1">
    <location>
        <begin position="29"/>
        <end position="52"/>
    </location>
</feature>
<accession>A0ABS2VJ26</accession>
<dbReference type="Proteomes" id="UP000788262">
    <property type="component" value="Unassembled WGS sequence"/>
</dbReference>
<evidence type="ECO:0008006" key="4">
    <source>
        <dbReference type="Google" id="ProtNLM"/>
    </source>
</evidence>
<evidence type="ECO:0000256" key="1">
    <source>
        <dbReference type="SAM" id="MobiDB-lite"/>
    </source>
</evidence>
<evidence type="ECO:0000313" key="3">
    <source>
        <dbReference type="Proteomes" id="UP000788262"/>
    </source>
</evidence>
<sequence>MPTGHSTYVETKSLGSGRSSYRFVCTCGRQGGRRDSHSAASQAGRRHEKTGR</sequence>
<protein>
    <recommendedName>
        <fullName evidence="4">Mobile element transfer</fullName>
    </recommendedName>
</protein>
<reference evidence="2 3" key="1">
    <citation type="submission" date="2021-02" db="EMBL/GenBank/DDBJ databases">
        <title>Whole genome sequencing of Streptomyces actuosus VRA1.</title>
        <authorList>
            <person name="Sen G."/>
            <person name="Sen A."/>
        </authorList>
    </citation>
    <scope>NUCLEOTIDE SEQUENCE [LARGE SCALE GENOMIC DNA]</scope>
    <source>
        <strain evidence="2 3">VRA1</strain>
    </source>
</reference>
<comment type="caution">
    <text evidence="2">The sequence shown here is derived from an EMBL/GenBank/DDBJ whole genome shotgun (WGS) entry which is preliminary data.</text>
</comment>
<organism evidence="2 3">
    <name type="scientific">Streptomyces actuosus</name>
    <dbReference type="NCBI Taxonomy" id="1885"/>
    <lineage>
        <taxon>Bacteria</taxon>
        <taxon>Bacillati</taxon>
        <taxon>Actinomycetota</taxon>
        <taxon>Actinomycetes</taxon>
        <taxon>Kitasatosporales</taxon>
        <taxon>Streptomycetaceae</taxon>
        <taxon>Streptomyces</taxon>
    </lineage>
</organism>
<gene>
    <name evidence="2" type="ORF">JS756_03040</name>
</gene>
<dbReference type="RefSeq" id="WP_205381345.1">
    <property type="nucleotide sequence ID" value="NZ_JAFFZS010000002.1"/>
</dbReference>
<keyword evidence="3" id="KW-1185">Reference proteome</keyword>